<comment type="cofactor">
    <cofactor evidence="3">
        <name>(R)-lipoate</name>
        <dbReference type="ChEBI" id="CHEBI:83088"/>
    </cofactor>
    <text evidence="3">Binds 1 lipoyl cofactor covalently.</text>
</comment>
<evidence type="ECO:0000256" key="2">
    <source>
        <dbReference type="ARBA" id="ARBA00022823"/>
    </source>
</evidence>
<comment type="function">
    <text evidence="3">The glycine cleavage system catalyzes the degradation of glycine. The H protein shuttles the methylamine group of glycine from the P protein to the T protein.</text>
</comment>
<organism evidence="5 6">
    <name type="scientific">Mesopusillimonas faecipullorum</name>
    <dbReference type="NCBI Taxonomy" id="2755040"/>
    <lineage>
        <taxon>Bacteria</taxon>
        <taxon>Pseudomonadati</taxon>
        <taxon>Pseudomonadota</taxon>
        <taxon>Betaproteobacteria</taxon>
        <taxon>Burkholderiales</taxon>
        <taxon>Alcaligenaceae</taxon>
        <taxon>Mesopusillimonas</taxon>
    </lineage>
</organism>
<reference evidence="5 6" key="1">
    <citation type="submission" date="2020-07" db="EMBL/GenBank/DDBJ databases">
        <title>Pusillimonas sp. nov., isolated from poultry manure in Taiwan.</title>
        <authorList>
            <person name="Lin S.-Y."/>
            <person name="Tang Y.-S."/>
            <person name="Young C.-C."/>
        </authorList>
    </citation>
    <scope>NUCLEOTIDE SEQUENCE [LARGE SCALE GENOMIC DNA]</scope>
    <source>
        <strain evidence="5 6">CC-YST705</strain>
    </source>
</reference>
<feature type="modified residue" description="N6-lipoyllysine" evidence="3">
    <location>
        <position position="64"/>
    </location>
</feature>
<dbReference type="PANTHER" id="PTHR11715">
    <property type="entry name" value="GLYCINE CLEAVAGE SYSTEM H PROTEIN"/>
    <property type="match status" value="1"/>
</dbReference>
<evidence type="ECO:0000313" key="5">
    <source>
        <dbReference type="EMBL" id="MCB5363845.1"/>
    </source>
</evidence>
<dbReference type="PROSITE" id="PS00189">
    <property type="entry name" value="LIPOYL"/>
    <property type="match status" value="1"/>
</dbReference>
<dbReference type="InterPro" id="IPR002930">
    <property type="entry name" value="GCV_H"/>
</dbReference>
<keyword evidence="2 3" id="KW-0450">Lipoyl</keyword>
<dbReference type="PROSITE" id="PS50968">
    <property type="entry name" value="BIOTINYL_LIPOYL"/>
    <property type="match status" value="1"/>
</dbReference>
<dbReference type="InterPro" id="IPR033753">
    <property type="entry name" value="GCV_H/Fam206"/>
</dbReference>
<dbReference type="InterPro" id="IPR000089">
    <property type="entry name" value="Biotin_lipoyl"/>
</dbReference>
<dbReference type="CDD" id="cd06848">
    <property type="entry name" value="GCS_H"/>
    <property type="match status" value="1"/>
</dbReference>
<comment type="caution">
    <text evidence="5">The sequence shown here is derived from an EMBL/GenBank/DDBJ whole genome shotgun (WGS) entry which is preliminary data.</text>
</comment>
<dbReference type="NCBIfam" id="NF002270">
    <property type="entry name" value="PRK01202.1"/>
    <property type="match status" value="1"/>
</dbReference>
<dbReference type="InterPro" id="IPR011053">
    <property type="entry name" value="Single_hybrid_motif"/>
</dbReference>
<dbReference type="EMBL" id="JACDXW010000004">
    <property type="protein sequence ID" value="MCB5363845.1"/>
    <property type="molecule type" value="Genomic_DNA"/>
</dbReference>
<gene>
    <name evidence="3 5" type="primary">gcvH</name>
    <name evidence="5" type="ORF">H0484_08795</name>
</gene>
<evidence type="ECO:0000256" key="1">
    <source>
        <dbReference type="ARBA" id="ARBA00009249"/>
    </source>
</evidence>
<sequence length="127" mass="14079">MNLPDDRRYAPTHEWVLTQDDGEWLVGITDHAQDQLGDLVFAGDVKVGARLQAGDVAAVVESVKTASDLYAPANGELVAFNDELEVSPEKINESPYETWIFRFRPDNAADLDSLLDAQGYREQIDAD</sequence>
<dbReference type="RefSeq" id="WP_226954215.1">
    <property type="nucleotide sequence ID" value="NZ_JACDXW010000004.1"/>
</dbReference>
<name>A0ABS8CCU2_9BURK</name>
<dbReference type="Gene3D" id="2.40.50.100">
    <property type="match status" value="1"/>
</dbReference>
<evidence type="ECO:0000256" key="3">
    <source>
        <dbReference type="HAMAP-Rule" id="MF_00272"/>
    </source>
</evidence>
<accession>A0ABS8CCU2</accession>
<comment type="subunit">
    <text evidence="3">The glycine cleavage system is composed of four proteins: P, T, L and H.</text>
</comment>
<proteinExistence type="inferred from homology"/>
<dbReference type="Pfam" id="PF01597">
    <property type="entry name" value="GCV_H"/>
    <property type="match status" value="1"/>
</dbReference>
<evidence type="ECO:0000313" key="6">
    <source>
        <dbReference type="Proteomes" id="UP000776983"/>
    </source>
</evidence>
<dbReference type="NCBIfam" id="TIGR00527">
    <property type="entry name" value="gcvH"/>
    <property type="match status" value="1"/>
</dbReference>
<dbReference type="HAMAP" id="MF_00272">
    <property type="entry name" value="GcvH"/>
    <property type="match status" value="1"/>
</dbReference>
<dbReference type="InterPro" id="IPR017453">
    <property type="entry name" value="GCV_H_sub"/>
</dbReference>
<keyword evidence="6" id="KW-1185">Reference proteome</keyword>
<comment type="similarity">
    <text evidence="1 3">Belongs to the GcvH family.</text>
</comment>
<dbReference type="InterPro" id="IPR003016">
    <property type="entry name" value="2-oxoA_DH_lipoyl-BS"/>
</dbReference>
<evidence type="ECO:0000259" key="4">
    <source>
        <dbReference type="PROSITE" id="PS50968"/>
    </source>
</evidence>
<feature type="domain" description="Lipoyl-binding" evidence="4">
    <location>
        <begin position="23"/>
        <end position="104"/>
    </location>
</feature>
<dbReference type="SUPFAM" id="SSF51230">
    <property type="entry name" value="Single hybrid motif"/>
    <property type="match status" value="1"/>
</dbReference>
<dbReference type="PANTHER" id="PTHR11715:SF3">
    <property type="entry name" value="GLYCINE CLEAVAGE SYSTEM H PROTEIN-RELATED"/>
    <property type="match status" value="1"/>
</dbReference>
<protein>
    <recommendedName>
        <fullName evidence="3">Glycine cleavage system H protein</fullName>
    </recommendedName>
</protein>
<dbReference type="Proteomes" id="UP000776983">
    <property type="component" value="Unassembled WGS sequence"/>
</dbReference>